<evidence type="ECO:0000256" key="2">
    <source>
        <dbReference type="ARBA" id="ARBA00010701"/>
    </source>
</evidence>
<dbReference type="PANTHER" id="PTHR11610:SF2">
    <property type="entry name" value="HEPATIC TRIACYLGLYCEROL LIPASE"/>
    <property type="match status" value="1"/>
</dbReference>
<organism evidence="11 12">
    <name type="scientific">Saguinus oedipus</name>
    <name type="common">Cotton-top tamarin</name>
    <name type="synonym">Oedipomidas oedipus</name>
    <dbReference type="NCBI Taxonomy" id="9490"/>
    <lineage>
        <taxon>Eukaryota</taxon>
        <taxon>Metazoa</taxon>
        <taxon>Chordata</taxon>
        <taxon>Craniata</taxon>
        <taxon>Vertebrata</taxon>
        <taxon>Euteleostomi</taxon>
        <taxon>Mammalia</taxon>
        <taxon>Eutheria</taxon>
        <taxon>Euarchontoglires</taxon>
        <taxon>Primates</taxon>
        <taxon>Haplorrhini</taxon>
        <taxon>Platyrrhini</taxon>
        <taxon>Cebidae</taxon>
        <taxon>Callitrichinae</taxon>
        <taxon>Saguinus</taxon>
    </lineage>
</organism>
<evidence type="ECO:0000256" key="7">
    <source>
        <dbReference type="ARBA" id="ARBA00023098"/>
    </source>
</evidence>
<comment type="caution">
    <text evidence="11">The sequence shown here is derived from an EMBL/GenBank/DDBJ whole genome shotgun (WGS) entry which is preliminary data.</text>
</comment>
<keyword evidence="5" id="KW-0378">Hydrolase</keyword>
<evidence type="ECO:0000256" key="5">
    <source>
        <dbReference type="ARBA" id="ARBA00022801"/>
    </source>
</evidence>
<keyword evidence="6" id="KW-0442">Lipid degradation</keyword>
<evidence type="ECO:0000256" key="1">
    <source>
        <dbReference type="ARBA" id="ARBA00004613"/>
    </source>
</evidence>
<evidence type="ECO:0000313" key="12">
    <source>
        <dbReference type="Proteomes" id="UP001266305"/>
    </source>
</evidence>
<dbReference type="PANTHER" id="PTHR11610">
    <property type="entry name" value="LIPASE"/>
    <property type="match status" value="1"/>
</dbReference>
<evidence type="ECO:0000256" key="4">
    <source>
        <dbReference type="ARBA" id="ARBA00022729"/>
    </source>
</evidence>
<evidence type="ECO:0000313" key="11">
    <source>
        <dbReference type="EMBL" id="KAK2103101.1"/>
    </source>
</evidence>
<keyword evidence="3" id="KW-0964">Secreted</keyword>
<sequence>MGVNGILENWIWQLVAALKSQPAQPVNVGLVDWITLAQHHYTIAVRNTRLVGKEVAALLRWLEESVQFSRSHVHLIGYSLGAHVSGFAGSSIGGTHKIGRITGNHA</sequence>
<dbReference type="InterPro" id="IPR029058">
    <property type="entry name" value="AB_hydrolase_fold"/>
</dbReference>
<dbReference type="Proteomes" id="UP001266305">
    <property type="component" value="Unassembled WGS sequence"/>
</dbReference>
<dbReference type="InterPro" id="IPR013818">
    <property type="entry name" value="Lipase"/>
</dbReference>
<dbReference type="Pfam" id="PF00151">
    <property type="entry name" value="Lipase"/>
    <property type="match status" value="1"/>
</dbReference>
<dbReference type="PRINTS" id="PR00824">
    <property type="entry name" value="HEPLIPASE"/>
</dbReference>
<evidence type="ECO:0000256" key="9">
    <source>
        <dbReference type="RuleBase" id="RU004262"/>
    </source>
</evidence>
<comment type="similarity">
    <text evidence="2 9">Belongs to the AB hydrolase superfamily. Lipase family.</text>
</comment>
<comment type="subcellular location">
    <subcellularLocation>
        <location evidence="1">Secreted</location>
    </subcellularLocation>
</comment>
<dbReference type="PRINTS" id="PR00821">
    <property type="entry name" value="TAGLIPASE"/>
</dbReference>
<dbReference type="SUPFAM" id="SSF53474">
    <property type="entry name" value="alpha/beta-Hydrolases"/>
    <property type="match status" value="1"/>
</dbReference>
<dbReference type="EMBL" id="JASSZA010000008">
    <property type="protein sequence ID" value="KAK2103101.1"/>
    <property type="molecule type" value="Genomic_DNA"/>
</dbReference>
<evidence type="ECO:0000256" key="8">
    <source>
        <dbReference type="ARBA" id="ARBA00023180"/>
    </source>
</evidence>
<keyword evidence="8" id="KW-0325">Glycoprotein</keyword>
<feature type="domain" description="Lipase" evidence="10">
    <location>
        <begin position="3"/>
        <end position="103"/>
    </location>
</feature>
<keyword evidence="7" id="KW-0443">Lipid metabolism</keyword>
<dbReference type="InterPro" id="IPR000734">
    <property type="entry name" value="TAG_lipase"/>
</dbReference>
<keyword evidence="4" id="KW-0732">Signal</keyword>
<evidence type="ECO:0000256" key="6">
    <source>
        <dbReference type="ARBA" id="ARBA00022963"/>
    </source>
</evidence>
<protein>
    <recommendedName>
        <fullName evidence="10">Lipase domain-containing protein</fullName>
    </recommendedName>
</protein>
<evidence type="ECO:0000256" key="3">
    <source>
        <dbReference type="ARBA" id="ARBA00022525"/>
    </source>
</evidence>
<name>A0ABQ9V1V8_SAGOE</name>
<dbReference type="InterPro" id="IPR002333">
    <property type="entry name" value="Lipase_hep"/>
</dbReference>
<proteinExistence type="inferred from homology"/>
<gene>
    <name evidence="11" type="ORF">P7K49_016957</name>
</gene>
<accession>A0ABQ9V1V8</accession>
<keyword evidence="12" id="KW-1185">Reference proteome</keyword>
<evidence type="ECO:0000259" key="10">
    <source>
        <dbReference type="Pfam" id="PF00151"/>
    </source>
</evidence>
<dbReference type="Gene3D" id="3.40.50.1820">
    <property type="entry name" value="alpha/beta hydrolase"/>
    <property type="match status" value="1"/>
</dbReference>
<reference evidence="11 12" key="1">
    <citation type="submission" date="2023-05" db="EMBL/GenBank/DDBJ databases">
        <title>B98-5 Cell Line De Novo Hybrid Assembly: An Optical Mapping Approach.</title>
        <authorList>
            <person name="Kananen K."/>
            <person name="Auerbach J.A."/>
            <person name="Kautto E."/>
            <person name="Blachly J.S."/>
        </authorList>
    </citation>
    <scope>NUCLEOTIDE SEQUENCE [LARGE SCALE GENOMIC DNA]</scope>
    <source>
        <strain evidence="11">B95-8</strain>
        <tissue evidence="11">Cell line</tissue>
    </source>
</reference>